<evidence type="ECO:0000256" key="3">
    <source>
        <dbReference type="ARBA" id="ARBA00022448"/>
    </source>
</evidence>
<evidence type="ECO:0000256" key="5">
    <source>
        <dbReference type="ARBA" id="ARBA00022840"/>
    </source>
</evidence>
<evidence type="ECO:0000256" key="2">
    <source>
        <dbReference type="ARBA" id="ARBA00005417"/>
    </source>
</evidence>
<evidence type="ECO:0000313" key="9">
    <source>
        <dbReference type="Proteomes" id="UP001056455"/>
    </source>
</evidence>
<dbReference type="GO" id="GO:0005524">
    <property type="term" value="F:ATP binding"/>
    <property type="evidence" value="ECO:0007669"/>
    <property type="project" value="UniProtKB-KW"/>
</dbReference>
<sequence>MTDLALHADSLTRTFRVRRGPDRTALDSINLELATGLVHGLLGPNGAGKTTLCRIASTVLTPTSGRLTVHGCDVARESDQVRRLIGIVFGGDRGLYGRLSARENLEFWCAMNGVPRRDTPAAVEALLERLGLANRATELVETFSRGMKQRLHLARGLVADPPVLLLDEPTVGMDPVSAHEFRVLIEELRREGRTVLLTTHDMAEAQVLCDTVTFIDAGRIVGSGTPDTIRAIQVEGGVRIRIHDLSQSEHDALTLALTQAIPEVSTTHDGGARHTDLVVPPEHVATVVETVLRRGHTAITTGPPSLEDVYLGLLGQRDGSDRGMGV</sequence>
<dbReference type="PANTHER" id="PTHR42711">
    <property type="entry name" value="ABC TRANSPORTER ATP-BINDING PROTEIN"/>
    <property type="match status" value="1"/>
</dbReference>
<dbReference type="Gene3D" id="3.40.50.300">
    <property type="entry name" value="P-loop containing nucleotide triphosphate hydrolases"/>
    <property type="match status" value="1"/>
</dbReference>
<dbReference type="InterPro" id="IPR027417">
    <property type="entry name" value="P-loop_NTPase"/>
</dbReference>
<dbReference type="PANTHER" id="PTHR42711:SF5">
    <property type="entry name" value="ABC TRANSPORTER ATP-BINDING PROTEIN NATA"/>
    <property type="match status" value="1"/>
</dbReference>
<accession>A0ABY4YTU1</accession>
<evidence type="ECO:0000256" key="6">
    <source>
        <dbReference type="ARBA" id="ARBA00023251"/>
    </source>
</evidence>
<dbReference type="PROSITE" id="PS50893">
    <property type="entry name" value="ABC_TRANSPORTER_2"/>
    <property type="match status" value="1"/>
</dbReference>
<evidence type="ECO:0000313" key="8">
    <source>
        <dbReference type="EMBL" id="USQ80170.1"/>
    </source>
</evidence>
<reference evidence="8" key="1">
    <citation type="submission" date="2022-06" db="EMBL/GenBank/DDBJ databases">
        <title>Ornithinimicrobium HY1793.</title>
        <authorList>
            <person name="Huang Y."/>
        </authorList>
    </citation>
    <scope>NUCLEOTIDE SEQUENCE</scope>
    <source>
        <strain evidence="8">HY1793</strain>
    </source>
</reference>
<comment type="subcellular location">
    <subcellularLocation>
        <location evidence="1">Cell membrane</location>
        <topology evidence="1">Peripheral membrane protein</topology>
    </subcellularLocation>
</comment>
<dbReference type="SUPFAM" id="SSF52540">
    <property type="entry name" value="P-loop containing nucleoside triphosphate hydrolases"/>
    <property type="match status" value="1"/>
</dbReference>
<evidence type="ECO:0000259" key="7">
    <source>
        <dbReference type="PROSITE" id="PS50893"/>
    </source>
</evidence>
<dbReference type="InterPro" id="IPR003439">
    <property type="entry name" value="ABC_transporter-like_ATP-bd"/>
</dbReference>
<keyword evidence="6" id="KW-0046">Antibiotic resistance</keyword>
<dbReference type="RefSeq" id="WP_252593546.1">
    <property type="nucleotide sequence ID" value="NZ_CP099489.1"/>
</dbReference>
<keyword evidence="5 8" id="KW-0067">ATP-binding</keyword>
<dbReference type="EMBL" id="CP099489">
    <property type="protein sequence ID" value="USQ80170.1"/>
    <property type="molecule type" value="Genomic_DNA"/>
</dbReference>
<dbReference type="SMART" id="SM00382">
    <property type="entry name" value="AAA"/>
    <property type="match status" value="1"/>
</dbReference>
<keyword evidence="9" id="KW-1185">Reference proteome</keyword>
<comment type="similarity">
    <text evidence="2">Belongs to the ABC transporter superfamily.</text>
</comment>
<evidence type="ECO:0000256" key="1">
    <source>
        <dbReference type="ARBA" id="ARBA00004202"/>
    </source>
</evidence>
<keyword evidence="4" id="KW-0547">Nucleotide-binding</keyword>
<dbReference type="Proteomes" id="UP001056455">
    <property type="component" value="Chromosome"/>
</dbReference>
<proteinExistence type="inferred from homology"/>
<name>A0ABY4YTU1_9MICO</name>
<dbReference type="InterPro" id="IPR003593">
    <property type="entry name" value="AAA+_ATPase"/>
</dbReference>
<protein>
    <submittedName>
        <fullName evidence="8">ABC transporter ATP-binding protein</fullName>
    </submittedName>
</protein>
<keyword evidence="3" id="KW-0813">Transport</keyword>
<gene>
    <name evidence="8" type="ORF">NF556_00465</name>
</gene>
<dbReference type="Pfam" id="PF00005">
    <property type="entry name" value="ABC_tran"/>
    <property type="match status" value="1"/>
</dbReference>
<feature type="domain" description="ABC transporter" evidence="7">
    <location>
        <begin position="6"/>
        <end position="242"/>
    </location>
</feature>
<dbReference type="InterPro" id="IPR050763">
    <property type="entry name" value="ABC_transporter_ATP-binding"/>
</dbReference>
<evidence type="ECO:0000256" key="4">
    <source>
        <dbReference type="ARBA" id="ARBA00022741"/>
    </source>
</evidence>
<organism evidence="8 9">
    <name type="scientific">Ornithinimicrobium faecis</name>
    <dbReference type="NCBI Taxonomy" id="2934158"/>
    <lineage>
        <taxon>Bacteria</taxon>
        <taxon>Bacillati</taxon>
        <taxon>Actinomycetota</taxon>
        <taxon>Actinomycetes</taxon>
        <taxon>Micrococcales</taxon>
        <taxon>Ornithinimicrobiaceae</taxon>
        <taxon>Ornithinimicrobium</taxon>
    </lineage>
</organism>
<dbReference type="CDD" id="cd03230">
    <property type="entry name" value="ABC_DR_subfamily_A"/>
    <property type="match status" value="1"/>
</dbReference>